<sequence length="552" mass="63900">MLESPGPSSHSNWVNEVAVEQDYESTTTVQETIELRPENNAHDDLTRNPCQEVNTSGSSADNRAKVLTIDRNVLGQVQNLLKYRGQFMPCPRTPFIEATFGKVLGHQIPGSNFKEMFFNFLSKCENGKKYGHLFKDEEREVYCHEFEQCVHLMRDFLMAHAIETNQPSSNEKYVFCQQLWELHPCMYKKFGPEENIVNSSMTGVLDRAISNRISTMYKHGTADRKRHNNQKSKNSEEQSLLSESEMLDIALKSADFYESEIDKICESYEKTRKLRLIYIQQQGGNIISNMEKTTRIFVHYKKLARILIEGDYKSHVFSTNPTWSFRESFNTDFYRKLMPRLIREINNSTISCIQKLKESTKEELDMIHPEDMGLLVLKALSYFINNRSNKSRFLDFVDKFIIIRSDNTVTQEALTELGKSDGIFTIRTGNTTSYNYVVYAYGQIFELGDNQRIATAIKLQIMLYGIINPVLNPEVAGLVNFFRYMLGEEGPNSFDQAVKKRKYNAQKPQRNSSGTSNEVEPEEQDNYDSLAHVRDLTIWPTVKLHFDRWMAT</sequence>
<reference evidence="3" key="1">
    <citation type="submission" date="2022-11" db="UniProtKB">
        <authorList>
            <consortium name="WormBaseParasite"/>
        </authorList>
    </citation>
    <scope>IDENTIFICATION</scope>
</reference>
<feature type="region of interest" description="Disordered" evidence="1">
    <location>
        <begin position="219"/>
        <end position="241"/>
    </location>
</feature>
<organism evidence="2 3">
    <name type="scientific">Acrobeloides nanus</name>
    <dbReference type="NCBI Taxonomy" id="290746"/>
    <lineage>
        <taxon>Eukaryota</taxon>
        <taxon>Metazoa</taxon>
        <taxon>Ecdysozoa</taxon>
        <taxon>Nematoda</taxon>
        <taxon>Chromadorea</taxon>
        <taxon>Rhabditida</taxon>
        <taxon>Tylenchina</taxon>
        <taxon>Cephalobomorpha</taxon>
        <taxon>Cephaloboidea</taxon>
        <taxon>Cephalobidae</taxon>
        <taxon>Acrobeloides</taxon>
    </lineage>
</organism>
<dbReference type="Proteomes" id="UP000887540">
    <property type="component" value="Unplaced"/>
</dbReference>
<evidence type="ECO:0000313" key="2">
    <source>
        <dbReference type="Proteomes" id="UP000887540"/>
    </source>
</evidence>
<feature type="region of interest" description="Disordered" evidence="1">
    <location>
        <begin position="498"/>
        <end position="525"/>
    </location>
</feature>
<proteinExistence type="predicted"/>
<evidence type="ECO:0000313" key="3">
    <source>
        <dbReference type="WBParaSite" id="ACRNAN_scaffold545.g13008.t3"/>
    </source>
</evidence>
<evidence type="ECO:0000256" key="1">
    <source>
        <dbReference type="SAM" id="MobiDB-lite"/>
    </source>
</evidence>
<dbReference type="AlphaFoldDB" id="A0A914E3W2"/>
<protein>
    <submittedName>
        <fullName evidence="3">Uncharacterized protein</fullName>
    </submittedName>
</protein>
<feature type="compositionally biased region" description="Polar residues" evidence="1">
    <location>
        <begin position="506"/>
        <end position="518"/>
    </location>
</feature>
<dbReference type="WBParaSite" id="ACRNAN_scaffold545.g13008.t3">
    <property type="protein sequence ID" value="ACRNAN_scaffold545.g13008.t3"/>
    <property type="gene ID" value="ACRNAN_scaffold545.g13008"/>
</dbReference>
<accession>A0A914E3W2</accession>
<name>A0A914E3W2_9BILA</name>
<keyword evidence="2" id="KW-1185">Reference proteome</keyword>